<keyword evidence="9" id="KW-1185">Reference proteome</keyword>
<organism evidence="8 9">
    <name type="scientific">Azorhizobium oxalatiphilum</name>
    <dbReference type="NCBI Taxonomy" id="980631"/>
    <lineage>
        <taxon>Bacteria</taxon>
        <taxon>Pseudomonadati</taxon>
        <taxon>Pseudomonadota</taxon>
        <taxon>Alphaproteobacteria</taxon>
        <taxon>Hyphomicrobiales</taxon>
        <taxon>Xanthobacteraceae</taxon>
        <taxon>Azorhizobium</taxon>
    </lineage>
</organism>
<feature type="transmembrane region" description="Helical" evidence="6">
    <location>
        <begin position="34"/>
        <end position="54"/>
    </location>
</feature>
<proteinExistence type="inferred from homology"/>
<dbReference type="PROSITE" id="PS50895">
    <property type="entry name" value="SURF1"/>
    <property type="match status" value="1"/>
</dbReference>
<evidence type="ECO:0000256" key="2">
    <source>
        <dbReference type="ARBA" id="ARBA00007165"/>
    </source>
</evidence>
<protein>
    <recommendedName>
        <fullName evidence="6">SURF1-like protein</fullName>
    </recommendedName>
</protein>
<evidence type="ECO:0000313" key="9">
    <source>
        <dbReference type="Proteomes" id="UP000606044"/>
    </source>
</evidence>
<comment type="caution">
    <text evidence="8">The sequence shown here is derived from an EMBL/GenBank/DDBJ whole genome shotgun (WGS) entry which is preliminary data.</text>
</comment>
<keyword evidence="4 6" id="KW-1133">Transmembrane helix</keyword>
<dbReference type="InterPro" id="IPR045214">
    <property type="entry name" value="Surf1/Surf4"/>
</dbReference>
<evidence type="ECO:0000256" key="5">
    <source>
        <dbReference type="ARBA" id="ARBA00023136"/>
    </source>
</evidence>
<dbReference type="AlphaFoldDB" id="A0A917C5H5"/>
<reference evidence="8" key="1">
    <citation type="journal article" date="2014" name="Int. J. Syst. Evol. Microbiol.">
        <title>Complete genome sequence of Corynebacterium casei LMG S-19264T (=DSM 44701T), isolated from a smear-ripened cheese.</title>
        <authorList>
            <consortium name="US DOE Joint Genome Institute (JGI-PGF)"/>
            <person name="Walter F."/>
            <person name="Albersmeier A."/>
            <person name="Kalinowski J."/>
            <person name="Ruckert C."/>
        </authorList>
    </citation>
    <scope>NUCLEOTIDE SEQUENCE</scope>
    <source>
        <strain evidence="8">CCM 7897</strain>
    </source>
</reference>
<evidence type="ECO:0000256" key="6">
    <source>
        <dbReference type="RuleBase" id="RU363076"/>
    </source>
</evidence>
<feature type="compositionally biased region" description="Polar residues" evidence="7">
    <location>
        <begin position="1"/>
        <end position="13"/>
    </location>
</feature>
<evidence type="ECO:0000256" key="7">
    <source>
        <dbReference type="SAM" id="MobiDB-lite"/>
    </source>
</evidence>
<reference evidence="8" key="2">
    <citation type="submission" date="2020-09" db="EMBL/GenBank/DDBJ databases">
        <authorList>
            <person name="Sun Q."/>
            <person name="Sedlacek I."/>
        </authorList>
    </citation>
    <scope>NUCLEOTIDE SEQUENCE</scope>
    <source>
        <strain evidence="8">CCM 7897</strain>
    </source>
</reference>
<dbReference type="InterPro" id="IPR002994">
    <property type="entry name" value="Surf1/Shy1"/>
</dbReference>
<keyword evidence="5 6" id="KW-0472">Membrane</keyword>
<dbReference type="Pfam" id="PF02104">
    <property type="entry name" value="SURF1"/>
    <property type="match status" value="1"/>
</dbReference>
<keyword evidence="6" id="KW-1003">Cell membrane</keyword>
<evidence type="ECO:0000256" key="4">
    <source>
        <dbReference type="ARBA" id="ARBA00022989"/>
    </source>
</evidence>
<feature type="region of interest" description="Disordered" evidence="7">
    <location>
        <begin position="1"/>
        <end position="27"/>
    </location>
</feature>
<dbReference type="CDD" id="cd06662">
    <property type="entry name" value="SURF1"/>
    <property type="match status" value="1"/>
</dbReference>
<evidence type="ECO:0000256" key="3">
    <source>
        <dbReference type="ARBA" id="ARBA00022692"/>
    </source>
</evidence>
<keyword evidence="3 6" id="KW-0812">Transmembrane</keyword>
<dbReference type="GO" id="GO:0005886">
    <property type="term" value="C:plasma membrane"/>
    <property type="evidence" value="ECO:0007669"/>
    <property type="project" value="UniProtKB-SubCell"/>
</dbReference>
<dbReference type="EMBL" id="BMCT01000004">
    <property type="protein sequence ID" value="GGF71010.1"/>
    <property type="molecule type" value="Genomic_DNA"/>
</dbReference>
<gene>
    <name evidence="8" type="ORF">GCM10007301_33430</name>
</gene>
<accession>A0A917C5H5</accession>
<dbReference type="Proteomes" id="UP000606044">
    <property type="component" value="Unassembled WGS sequence"/>
</dbReference>
<dbReference type="PANTHER" id="PTHR23427:SF2">
    <property type="entry name" value="SURFEIT LOCUS PROTEIN 1"/>
    <property type="match status" value="1"/>
</dbReference>
<comment type="subcellular location">
    <subcellularLocation>
        <location evidence="6">Cell membrane</location>
        <topology evidence="6">Multi-pass membrane protein</topology>
    </subcellularLocation>
    <subcellularLocation>
        <location evidence="1">Membrane</location>
    </subcellularLocation>
</comment>
<comment type="similarity">
    <text evidence="2 6">Belongs to the SURF1 family.</text>
</comment>
<name>A0A917C5H5_9HYPH</name>
<evidence type="ECO:0000313" key="8">
    <source>
        <dbReference type="EMBL" id="GGF71010.1"/>
    </source>
</evidence>
<feature type="transmembrane region" description="Helical" evidence="6">
    <location>
        <begin position="237"/>
        <end position="258"/>
    </location>
</feature>
<sequence>MTTSDGTGGSRNLTGAEAPVPSTADGRGKRSVRAYVLIVFLLVCAAITCALGIWQVERRTWKLDLIARVDARIHAPPVAAPGPADWPAITAANSEYLKVQATGRFLNDKEVLVQAVTDLGGGFWLLVPFRTDAGFTLFINRGFVPPEKREAASRAAGLIEGETRVTGLLRMSEPHGGFLRTNDPAGDRWYSRDVAAMGEARGVGPVAPYFVDADATLVAGGLPVGGLTVVRFPNSHLVYLLTWFAMCAMALGGAALVWRRSAAR</sequence>
<evidence type="ECO:0000256" key="1">
    <source>
        <dbReference type="ARBA" id="ARBA00004370"/>
    </source>
</evidence>
<dbReference type="PANTHER" id="PTHR23427">
    <property type="entry name" value="SURFEIT LOCUS PROTEIN"/>
    <property type="match status" value="1"/>
</dbReference>